<reference evidence="2" key="1">
    <citation type="journal article" date="2021" name="Mol. Plant Microbe Interact.">
        <title>Complete Genome Sequence of the Plant-Pathogenic Fungus Colletotrichum lupini.</title>
        <authorList>
            <person name="Baroncelli R."/>
            <person name="Pensec F."/>
            <person name="Da Lio D."/>
            <person name="Boufleur T."/>
            <person name="Vicente I."/>
            <person name="Sarrocco S."/>
            <person name="Picot A."/>
            <person name="Baraldi E."/>
            <person name="Sukno S."/>
            <person name="Thon M."/>
            <person name="Le Floch G."/>
        </authorList>
    </citation>
    <scope>NUCLEOTIDE SEQUENCE</scope>
    <source>
        <strain evidence="2">IMI 504893</strain>
    </source>
</reference>
<name>A0A9Q8WI43_9PEZI</name>
<evidence type="ECO:0000256" key="1">
    <source>
        <dbReference type="SAM" id="MobiDB-lite"/>
    </source>
</evidence>
<feature type="compositionally biased region" description="Polar residues" evidence="1">
    <location>
        <begin position="103"/>
        <end position="120"/>
    </location>
</feature>
<feature type="region of interest" description="Disordered" evidence="1">
    <location>
        <begin position="94"/>
        <end position="143"/>
    </location>
</feature>
<dbReference type="EMBL" id="CP019476">
    <property type="protein sequence ID" value="UQC83450.1"/>
    <property type="molecule type" value="Genomic_DNA"/>
</dbReference>
<dbReference type="KEGG" id="clup:CLUP02_08945"/>
<proteinExistence type="predicted"/>
<protein>
    <submittedName>
        <fullName evidence="2">Uncharacterized protein</fullName>
    </submittedName>
</protein>
<dbReference type="GeneID" id="73342936"/>
<gene>
    <name evidence="2" type="ORF">CLUP02_08945</name>
</gene>
<dbReference type="RefSeq" id="XP_049145069.1">
    <property type="nucleotide sequence ID" value="XM_049287926.1"/>
</dbReference>
<evidence type="ECO:0000313" key="2">
    <source>
        <dbReference type="EMBL" id="UQC83450.1"/>
    </source>
</evidence>
<keyword evidence="3" id="KW-1185">Reference proteome</keyword>
<sequence>MPHMRADPLSKRPYTYPSEPLRPYFRTPFAPNYHQPCPAMFPANFPSGGTSYVLVLSCLLVSRHFEPPTLDVVNRVVPRCPETSPTVCHKHKQALSPSDWMGPSSTSLELASRNTQQQLTKRPRGPRGTLGSRKAGNRAGGALTKRKLWPNAQHSVALGPQAFNTVPSFRPFATLHMVPKAELLKGAALDRCHGLRGLFRFVEADYAKQGKWQWKICSYLPSYPGWSIPSTFRDPLYYLAHINHFNVF</sequence>
<evidence type="ECO:0000313" key="3">
    <source>
        <dbReference type="Proteomes" id="UP000830671"/>
    </source>
</evidence>
<organism evidence="2 3">
    <name type="scientific">Colletotrichum lupini</name>
    <dbReference type="NCBI Taxonomy" id="145971"/>
    <lineage>
        <taxon>Eukaryota</taxon>
        <taxon>Fungi</taxon>
        <taxon>Dikarya</taxon>
        <taxon>Ascomycota</taxon>
        <taxon>Pezizomycotina</taxon>
        <taxon>Sordariomycetes</taxon>
        <taxon>Hypocreomycetidae</taxon>
        <taxon>Glomerellales</taxon>
        <taxon>Glomerellaceae</taxon>
        <taxon>Colletotrichum</taxon>
        <taxon>Colletotrichum acutatum species complex</taxon>
    </lineage>
</organism>
<dbReference type="Proteomes" id="UP000830671">
    <property type="component" value="Chromosome 4"/>
</dbReference>
<dbReference type="AlphaFoldDB" id="A0A9Q8WI43"/>
<accession>A0A9Q8WI43</accession>